<keyword evidence="3" id="KW-1185">Reference proteome</keyword>
<proteinExistence type="predicted"/>
<feature type="signal peptide" evidence="1">
    <location>
        <begin position="1"/>
        <end position="20"/>
    </location>
</feature>
<evidence type="ECO:0000313" key="3">
    <source>
        <dbReference type="Proteomes" id="UP001521116"/>
    </source>
</evidence>
<organism evidence="2 3">
    <name type="scientific">Neofusicoccum ribis</name>
    <dbReference type="NCBI Taxonomy" id="45134"/>
    <lineage>
        <taxon>Eukaryota</taxon>
        <taxon>Fungi</taxon>
        <taxon>Dikarya</taxon>
        <taxon>Ascomycota</taxon>
        <taxon>Pezizomycotina</taxon>
        <taxon>Dothideomycetes</taxon>
        <taxon>Dothideomycetes incertae sedis</taxon>
        <taxon>Botryosphaeriales</taxon>
        <taxon>Botryosphaeriaceae</taxon>
        <taxon>Neofusicoccum</taxon>
    </lineage>
</organism>
<comment type="caution">
    <text evidence="2">The sequence shown here is derived from an EMBL/GenBank/DDBJ whole genome shotgun (WGS) entry which is preliminary data.</text>
</comment>
<dbReference type="EMBL" id="JAJVDC020000009">
    <property type="protein sequence ID" value="KAL1635758.1"/>
    <property type="molecule type" value="Genomic_DNA"/>
</dbReference>
<dbReference type="Proteomes" id="UP001521116">
    <property type="component" value="Unassembled WGS sequence"/>
</dbReference>
<feature type="chain" id="PRO_5045324690" description="Glycosyltransferase family 25 protein" evidence="1">
    <location>
        <begin position="21"/>
        <end position="378"/>
    </location>
</feature>
<sequence>MEPRFQRLAAVLIFLVVSLSLWFHSPSLDHGSAANQASAKPPPQPFTTGLNYTRLHPANATLGFGAVLAVSRQNSPRQEALFFASNLTGVHITVPRQPQWSDDDLNELKADADSRITRGSALAWLGHLNALKWFMDSGLETALVLEDDVDWDIHLRSIQVPLASENLRGLLGSDKTYWSDPSQWEILYLGHCGDFFDADKFDDLQHRVYRDDTLLPHRRMHSHTKDFLDKLGLEEGERMIHRSKWPLCTFGYAVTRASAHRILTELAAKETEGGCDAFDVRILEACRDLDYQCYSANPELFHHISAPSEIADVNEGIDSTGRLQSQKFVSGTTNIACGARSESFFTKDPATLKYLQKEVGEKGHCLMDPMEQDSDKPF</sequence>
<reference evidence="2 3" key="1">
    <citation type="submission" date="2024-02" db="EMBL/GenBank/DDBJ databases">
        <title>De novo assembly and annotation of 12 fungi associated with fruit tree decline syndrome in Ontario, Canada.</title>
        <authorList>
            <person name="Sulman M."/>
            <person name="Ellouze W."/>
            <person name="Ilyukhin E."/>
        </authorList>
    </citation>
    <scope>NUCLEOTIDE SEQUENCE [LARGE SCALE GENOMIC DNA]</scope>
    <source>
        <strain evidence="2 3">M1-105</strain>
    </source>
</reference>
<gene>
    <name evidence="2" type="ORF">SLS56_001453</name>
</gene>
<evidence type="ECO:0008006" key="4">
    <source>
        <dbReference type="Google" id="ProtNLM"/>
    </source>
</evidence>
<accession>A0ABR3T8A0</accession>
<name>A0ABR3T8A0_9PEZI</name>
<protein>
    <recommendedName>
        <fullName evidence="4">Glycosyltransferase family 25 protein</fullName>
    </recommendedName>
</protein>
<keyword evidence="1" id="KW-0732">Signal</keyword>
<evidence type="ECO:0000256" key="1">
    <source>
        <dbReference type="SAM" id="SignalP"/>
    </source>
</evidence>
<evidence type="ECO:0000313" key="2">
    <source>
        <dbReference type="EMBL" id="KAL1635758.1"/>
    </source>
</evidence>